<evidence type="ECO:0000256" key="4">
    <source>
        <dbReference type="ARBA" id="ARBA00022679"/>
    </source>
</evidence>
<dbReference type="EMBL" id="JAGKQM010000009">
    <property type="protein sequence ID" value="KAH0912626.1"/>
    <property type="molecule type" value="Genomic_DNA"/>
</dbReference>
<evidence type="ECO:0000256" key="11">
    <source>
        <dbReference type="ARBA" id="ARBA00023136"/>
    </source>
</evidence>
<evidence type="ECO:0000256" key="2">
    <source>
        <dbReference type="ARBA" id="ARBA00004141"/>
    </source>
</evidence>
<dbReference type="Pfam" id="PF12483">
    <property type="entry name" value="GIDE"/>
    <property type="match status" value="1"/>
</dbReference>
<feature type="signal peptide" evidence="13">
    <location>
        <begin position="1"/>
        <end position="27"/>
    </location>
</feature>
<proteinExistence type="predicted"/>
<keyword evidence="4" id="KW-0808">Transferase</keyword>
<dbReference type="InterPro" id="IPR001841">
    <property type="entry name" value="Znf_RING"/>
</dbReference>
<dbReference type="InterPro" id="IPR013083">
    <property type="entry name" value="Znf_RING/FYVE/PHD"/>
</dbReference>
<gene>
    <name evidence="15" type="ORF">HID58_035947</name>
</gene>
<reference evidence="15 16" key="1">
    <citation type="submission" date="2021-05" db="EMBL/GenBank/DDBJ databases">
        <title>Genome Assembly of Synthetic Allotetraploid Brassica napus Reveals Homoeologous Exchanges between Subgenomes.</title>
        <authorList>
            <person name="Davis J.T."/>
        </authorList>
    </citation>
    <scope>NUCLEOTIDE SEQUENCE [LARGE SCALE GENOMIC DNA]</scope>
    <source>
        <strain evidence="16">cv. Da-Ae</strain>
        <tissue evidence="15">Seedling</tissue>
    </source>
</reference>
<evidence type="ECO:0000259" key="14">
    <source>
        <dbReference type="PROSITE" id="PS50089"/>
    </source>
</evidence>
<keyword evidence="10" id="KW-1133">Transmembrane helix</keyword>
<evidence type="ECO:0000256" key="6">
    <source>
        <dbReference type="ARBA" id="ARBA00022723"/>
    </source>
</evidence>
<feature type="chain" id="PRO_5047127095" description="RING-type E3 ubiquitin transferase" evidence="13">
    <location>
        <begin position="28"/>
        <end position="409"/>
    </location>
</feature>
<evidence type="ECO:0000256" key="10">
    <source>
        <dbReference type="ARBA" id="ARBA00022989"/>
    </source>
</evidence>
<keyword evidence="11" id="KW-0472">Membrane</keyword>
<organism evidence="15 16">
    <name type="scientific">Brassica napus</name>
    <name type="common">Rape</name>
    <dbReference type="NCBI Taxonomy" id="3708"/>
    <lineage>
        <taxon>Eukaryota</taxon>
        <taxon>Viridiplantae</taxon>
        <taxon>Streptophyta</taxon>
        <taxon>Embryophyta</taxon>
        <taxon>Tracheophyta</taxon>
        <taxon>Spermatophyta</taxon>
        <taxon>Magnoliopsida</taxon>
        <taxon>eudicotyledons</taxon>
        <taxon>Gunneridae</taxon>
        <taxon>Pentapetalae</taxon>
        <taxon>rosids</taxon>
        <taxon>malvids</taxon>
        <taxon>Brassicales</taxon>
        <taxon>Brassicaceae</taxon>
        <taxon>Brassiceae</taxon>
        <taxon>Brassica</taxon>
    </lineage>
</organism>
<dbReference type="InterPro" id="IPR044231">
    <property type="entry name" value="SP1/SPL1"/>
</dbReference>
<name>A0ABQ8C6D3_BRANA</name>
<dbReference type="InterPro" id="IPR022170">
    <property type="entry name" value="MUL1-like"/>
</dbReference>
<evidence type="ECO:0000256" key="12">
    <source>
        <dbReference type="PROSITE-ProRule" id="PRU00175"/>
    </source>
</evidence>
<dbReference type="Pfam" id="PF13920">
    <property type="entry name" value="zf-C3HC4_3"/>
    <property type="match status" value="1"/>
</dbReference>
<evidence type="ECO:0000313" key="16">
    <source>
        <dbReference type="Proteomes" id="UP000824890"/>
    </source>
</evidence>
<keyword evidence="6" id="KW-0479">Metal-binding</keyword>
<keyword evidence="7 12" id="KW-0863">Zinc-finger</keyword>
<feature type="domain" description="RING-type" evidence="14">
    <location>
        <begin position="361"/>
        <end position="398"/>
    </location>
</feature>
<comment type="caution">
    <text evidence="15">The sequence shown here is derived from an EMBL/GenBank/DDBJ whole genome shotgun (WGS) entry which is preliminary data.</text>
</comment>
<keyword evidence="5" id="KW-0812">Transmembrane</keyword>
<keyword evidence="16" id="KW-1185">Reference proteome</keyword>
<comment type="subcellular location">
    <subcellularLocation>
        <location evidence="2">Membrane</location>
        <topology evidence="2">Multi-pass membrane protein</topology>
    </subcellularLocation>
</comment>
<keyword evidence="8" id="KW-0833">Ubl conjugation pathway</keyword>
<dbReference type="PROSITE" id="PS50089">
    <property type="entry name" value="ZF_RING_2"/>
    <property type="match status" value="1"/>
</dbReference>
<keyword evidence="13" id="KW-0732">Signal</keyword>
<keyword evidence="9" id="KW-0862">Zinc</keyword>
<evidence type="ECO:0000256" key="13">
    <source>
        <dbReference type="SAM" id="SignalP"/>
    </source>
</evidence>
<dbReference type="SUPFAM" id="SSF57850">
    <property type="entry name" value="RING/U-box"/>
    <property type="match status" value="1"/>
</dbReference>
<evidence type="ECO:0000256" key="8">
    <source>
        <dbReference type="ARBA" id="ARBA00022786"/>
    </source>
</evidence>
<comment type="catalytic activity">
    <reaction evidence="1">
        <text>S-ubiquitinyl-[E2 ubiquitin-conjugating enzyme]-L-cysteine + [acceptor protein]-L-lysine = [E2 ubiquitin-conjugating enzyme]-L-cysteine + N(6)-ubiquitinyl-[acceptor protein]-L-lysine.</text>
        <dbReference type="EC" id="2.3.2.27"/>
    </reaction>
</comment>
<dbReference type="EC" id="2.3.2.27" evidence="3"/>
<dbReference type="PANTHER" id="PTHR47568">
    <property type="match status" value="1"/>
</dbReference>
<dbReference type="Proteomes" id="UP000824890">
    <property type="component" value="Unassembled WGS sequence"/>
</dbReference>
<evidence type="ECO:0000256" key="7">
    <source>
        <dbReference type="ARBA" id="ARBA00022771"/>
    </source>
</evidence>
<evidence type="ECO:0000313" key="15">
    <source>
        <dbReference type="EMBL" id="KAH0912626.1"/>
    </source>
</evidence>
<dbReference type="Gene3D" id="3.30.40.10">
    <property type="entry name" value="Zinc/RING finger domain, C3HC4 (zinc finger)"/>
    <property type="match status" value="1"/>
</dbReference>
<protein>
    <recommendedName>
        <fullName evidence="3">RING-type E3 ubiquitin transferase</fullName>
        <ecNumber evidence="3">2.3.2.27</ecNumber>
    </recommendedName>
</protein>
<dbReference type="PANTHER" id="PTHR47568:SF5">
    <property type="entry name" value="RING-TYPE E3 UBIQUITIN TRANSFERASE"/>
    <property type="match status" value="1"/>
</dbReference>
<evidence type="ECO:0000256" key="5">
    <source>
        <dbReference type="ARBA" id="ARBA00022692"/>
    </source>
</evidence>
<accession>A0ABQ8C6D3</accession>
<evidence type="ECO:0000256" key="1">
    <source>
        <dbReference type="ARBA" id="ARBA00000900"/>
    </source>
</evidence>
<evidence type="ECO:0000256" key="9">
    <source>
        <dbReference type="ARBA" id="ARBA00022833"/>
    </source>
</evidence>
<evidence type="ECO:0000256" key="3">
    <source>
        <dbReference type="ARBA" id="ARBA00012483"/>
    </source>
</evidence>
<sequence length="409" mass="46100">MISWSGFKCFIWAYLLYLLSRRTGGGGDVEFFDSVTKVDHLKGLAELLEEGREVRPLIVAVTGSVASATPFKCQRSEMLAVILEETEEIQFLKRNWKFSWVQDTASISLPITKQVPWFLEDGTGRVNVSGAETALGFAFTVGSEVFEKPEPSSLLPGALAYLQGLKMLGVRRFEYVLPIGTWLTVVGEAVKDGSGNVRIQKPDQGPFYISPKPLDQLIPTLGTWSRLIFKYASMGASFCFTVRGVIITSKPLIIYILHVIEDILFMFGYILWRMRQGLPILKKHVTLLKRGLGAVSKYILVRSRDFIERRRHRLLRNRVFCAAANRTRQATEEGLCESFFPEYACEFALIISLAPDVPDLCVICLDRKCDAVFLECGHMCCCLTCSLELQGKRCPLCRKPVVVLKIYRI</sequence>